<sequence>MTDRTDLSLSWLTCPQAVSEELRAELTTCWRDVANAGGAVGFAQQLPVTDDVVRPAVEDTVATLGTGLGRLLVVRQDGRLAGWLLLTSNAGPVLGHWGRVTRVMTALSARGSGAGRVLMTEVARAAREDLGLDRLRLEVRGGTGYDAFYARFGWKVVGRWPGALQVTPEDRRDELLMSLTLTEVPAAS</sequence>
<dbReference type="Proteomes" id="UP000648663">
    <property type="component" value="Unassembled WGS sequence"/>
</dbReference>
<dbReference type="PROSITE" id="PS51186">
    <property type="entry name" value="GNAT"/>
    <property type="match status" value="1"/>
</dbReference>
<dbReference type="Pfam" id="PF00583">
    <property type="entry name" value="Acetyltransf_1"/>
    <property type="match status" value="1"/>
</dbReference>
<evidence type="ECO:0000313" key="2">
    <source>
        <dbReference type="EMBL" id="GGL84431.1"/>
    </source>
</evidence>
<comment type="caution">
    <text evidence="3">The sequence shown here is derived from an EMBL/GenBank/DDBJ whole genome shotgun (WGS) entry which is preliminary data.</text>
</comment>
<protein>
    <submittedName>
        <fullName evidence="2 3">N-acetyltransferase</fullName>
    </submittedName>
</protein>
<accession>A0A846LD61</accession>
<dbReference type="InterPro" id="IPR016181">
    <property type="entry name" value="Acyl_CoA_acyltransferase"/>
</dbReference>
<dbReference type="Proteomes" id="UP000552836">
    <property type="component" value="Unassembled WGS sequence"/>
</dbReference>
<reference evidence="2" key="4">
    <citation type="submission" date="2024-05" db="EMBL/GenBank/DDBJ databases">
        <authorList>
            <person name="Sun Q."/>
            <person name="Zhou Y."/>
        </authorList>
    </citation>
    <scope>NUCLEOTIDE SEQUENCE</scope>
    <source>
        <strain evidence="2">CGMCC 4.5581</strain>
    </source>
</reference>
<reference evidence="2" key="1">
    <citation type="journal article" date="2014" name="Int. J. Syst. Evol. Microbiol.">
        <title>Complete genome of a new Firmicutes species belonging to the dominant human colonic microbiota ('Ruminococcus bicirculans') reveals two chromosomes and a selective capacity to utilize plant glucans.</title>
        <authorList>
            <consortium name="NISC Comparative Sequencing Program"/>
            <person name="Wegmann U."/>
            <person name="Louis P."/>
            <person name="Goesmann A."/>
            <person name="Henrissat B."/>
            <person name="Duncan S.H."/>
            <person name="Flint H.J."/>
        </authorList>
    </citation>
    <scope>NUCLEOTIDE SEQUENCE</scope>
    <source>
        <strain evidence="2">CGMCC 4.5581</strain>
    </source>
</reference>
<dbReference type="AlphaFoldDB" id="A0A846LD61"/>
<evidence type="ECO:0000313" key="4">
    <source>
        <dbReference type="Proteomes" id="UP000552836"/>
    </source>
</evidence>
<keyword evidence="3" id="KW-0808">Transferase</keyword>
<dbReference type="GO" id="GO:0016747">
    <property type="term" value="F:acyltransferase activity, transferring groups other than amino-acyl groups"/>
    <property type="evidence" value="ECO:0007669"/>
    <property type="project" value="InterPro"/>
</dbReference>
<organism evidence="3 4">
    <name type="scientific">Modestobacter marinus</name>
    <dbReference type="NCBI Taxonomy" id="477641"/>
    <lineage>
        <taxon>Bacteria</taxon>
        <taxon>Bacillati</taxon>
        <taxon>Actinomycetota</taxon>
        <taxon>Actinomycetes</taxon>
        <taxon>Geodermatophilales</taxon>
        <taxon>Geodermatophilaceae</taxon>
        <taxon>Modestobacter</taxon>
    </lineage>
</organism>
<proteinExistence type="predicted"/>
<dbReference type="Gene3D" id="3.40.630.30">
    <property type="match status" value="1"/>
</dbReference>
<reference evidence="3 4" key="3">
    <citation type="submission" date="2020-02" db="EMBL/GenBank/DDBJ databases">
        <title>Sequencing the genomes of 1000 actinobacteria strains.</title>
        <authorList>
            <person name="Klenk H.-P."/>
        </authorList>
    </citation>
    <scope>NUCLEOTIDE SEQUENCE [LARGE SCALE GENOMIC DNA]</scope>
    <source>
        <strain evidence="3 4">DSM 45201</strain>
    </source>
</reference>
<name>A0A846LD61_9ACTN</name>
<dbReference type="SUPFAM" id="SSF55729">
    <property type="entry name" value="Acyl-CoA N-acyltransferases (Nat)"/>
    <property type="match status" value="1"/>
</dbReference>
<gene>
    <name evidence="3" type="ORF">FB380_000509</name>
    <name evidence="2" type="ORF">GCM10011589_46210</name>
</gene>
<reference evidence="5" key="2">
    <citation type="journal article" date="2019" name="Int. J. Syst. Evol. Microbiol.">
        <title>The Global Catalogue of Microorganisms (GCM) 10K type strain sequencing project: providing services to taxonomists for standard genome sequencing and annotation.</title>
        <authorList>
            <consortium name="The Broad Institute Genomics Platform"/>
            <consortium name="The Broad Institute Genome Sequencing Center for Infectious Disease"/>
            <person name="Wu L."/>
            <person name="Ma J."/>
        </authorList>
    </citation>
    <scope>NUCLEOTIDE SEQUENCE [LARGE SCALE GENOMIC DNA]</scope>
    <source>
        <strain evidence="5">CGMCC 4.5581</strain>
    </source>
</reference>
<dbReference type="CDD" id="cd04301">
    <property type="entry name" value="NAT_SF"/>
    <property type="match status" value="1"/>
</dbReference>
<evidence type="ECO:0000259" key="1">
    <source>
        <dbReference type="PROSITE" id="PS51186"/>
    </source>
</evidence>
<feature type="domain" description="N-acetyltransferase" evidence="1">
    <location>
        <begin position="28"/>
        <end position="182"/>
    </location>
</feature>
<evidence type="ECO:0000313" key="5">
    <source>
        <dbReference type="Proteomes" id="UP000648663"/>
    </source>
</evidence>
<evidence type="ECO:0000313" key="3">
    <source>
        <dbReference type="EMBL" id="NIH66063.1"/>
    </source>
</evidence>
<keyword evidence="5" id="KW-1185">Reference proteome</keyword>
<dbReference type="EMBL" id="JAAMPA010000001">
    <property type="protein sequence ID" value="NIH66063.1"/>
    <property type="molecule type" value="Genomic_DNA"/>
</dbReference>
<dbReference type="EMBL" id="BMMI01000014">
    <property type="protein sequence ID" value="GGL84431.1"/>
    <property type="molecule type" value="Genomic_DNA"/>
</dbReference>
<dbReference type="InterPro" id="IPR000182">
    <property type="entry name" value="GNAT_dom"/>
</dbReference>
<dbReference type="RefSeq" id="WP_166753711.1">
    <property type="nucleotide sequence ID" value="NZ_BAABJU010000027.1"/>
</dbReference>